<keyword evidence="2" id="KW-1185">Reference proteome</keyword>
<evidence type="ECO:0000313" key="2">
    <source>
        <dbReference type="Proteomes" id="UP000814140"/>
    </source>
</evidence>
<sequence>MVLDALVYKKNLVPQKQREYQHSHKPVYYRPPRSRLYLGLYNTAFGLGMVGVVYSAYSLIRGKQ</sequence>
<protein>
    <submittedName>
        <fullName evidence="1">Uncharacterized protein</fullName>
    </submittedName>
</protein>
<accession>A0ACB8TJK5</accession>
<name>A0ACB8TJK5_9AGAM</name>
<dbReference type="Proteomes" id="UP000814140">
    <property type="component" value="Unassembled WGS sequence"/>
</dbReference>
<organism evidence="1 2">
    <name type="scientific">Artomyces pyxidatus</name>
    <dbReference type="NCBI Taxonomy" id="48021"/>
    <lineage>
        <taxon>Eukaryota</taxon>
        <taxon>Fungi</taxon>
        <taxon>Dikarya</taxon>
        <taxon>Basidiomycota</taxon>
        <taxon>Agaricomycotina</taxon>
        <taxon>Agaricomycetes</taxon>
        <taxon>Russulales</taxon>
        <taxon>Auriscalpiaceae</taxon>
        <taxon>Artomyces</taxon>
    </lineage>
</organism>
<reference evidence="1" key="1">
    <citation type="submission" date="2021-03" db="EMBL/GenBank/DDBJ databases">
        <authorList>
            <consortium name="DOE Joint Genome Institute"/>
            <person name="Ahrendt S."/>
            <person name="Looney B.P."/>
            <person name="Miyauchi S."/>
            <person name="Morin E."/>
            <person name="Drula E."/>
            <person name="Courty P.E."/>
            <person name="Chicoki N."/>
            <person name="Fauchery L."/>
            <person name="Kohler A."/>
            <person name="Kuo A."/>
            <person name="Labutti K."/>
            <person name="Pangilinan J."/>
            <person name="Lipzen A."/>
            <person name="Riley R."/>
            <person name="Andreopoulos W."/>
            <person name="He G."/>
            <person name="Johnson J."/>
            <person name="Barry K.W."/>
            <person name="Grigoriev I.V."/>
            <person name="Nagy L."/>
            <person name="Hibbett D."/>
            <person name="Henrissat B."/>
            <person name="Matheny P.B."/>
            <person name="Labbe J."/>
            <person name="Martin F."/>
        </authorList>
    </citation>
    <scope>NUCLEOTIDE SEQUENCE</scope>
    <source>
        <strain evidence="1">HHB10654</strain>
    </source>
</reference>
<comment type="caution">
    <text evidence="1">The sequence shown here is derived from an EMBL/GenBank/DDBJ whole genome shotgun (WGS) entry which is preliminary data.</text>
</comment>
<gene>
    <name evidence="1" type="ORF">BV25DRAFT_1817422</name>
</gene>
<proteinExistence type="predicted"/>
<dbReference type="EMBL" id="MU277187">
    <property type="protein sequence ID" value="KAI0068560.1"/>
    <property type="molecule type" value="Genomic_DNA"/>
</dbReference>
<evidence type="ECO:0000313" key="1">
    <source>
        <dbReference type="EMBL" id="KAI0068560.1"/>
    </source>
</evidence>
<reference evidence="1" key="2">
    <citation type="journal article" date="2022" name="New Phytol.">
        <title>Evolutionary transition to the ectomycorrhizal habit in the genomes of a hyperdiverse lineage of mushroom-forming fungi.</title>
        <authorList>
            <person name="Looney B."/>
            <person name="Miyauchi S."/>
            <person name="Morin E."/>
            <person name="Drula E."/>
            <person name="Courty P.E."/>
            <person name="Kohler A."/>
            <person name="Kuo A."/>
            <person name="LaButti K."/>
            <person name="Pangilinan J."/>
            <person name="Lipzen A."/>
            <person name="Riley R."/>
            <person name="Andreopoulos W."/>
            <person name="He G."/>
            <person name="Johnson J."/>
            <person name="Nolan M."/>
            <person name="Tritt A."/>
            <person name="Barry K.W."/>
            <person name="Grigoriev I.V."/>
            <person name="Nagy L.G."/>
            <person name="Hibbett D."/>
            <person name="Henrissat B."/>
            <person name="Matheny P.B."/>
            <person name="Labbe J."/>
            <person name="Martin F.M."/>
        </authorList>
    </citation>
    <scope>NUCLEOTIDE SEQUENCE</scope>
    <source>
        <strain evidence="1">HHB10654</strain>
    </source>
</reference>